<dbReference type="EMBL" id="CT868666">
    <property type="protein sequence ID" value="CAK92153.1"/>
    <property type="molecule type" value="Genomic_DNA"/>
</dbReference>
<dbReference type="Proteomes" id="UP000000600">
    <property type="component" value="Unassembled WGS sequence"/>
</dbReference>
<dbReference type="InterPro" id="IPR003409">
    <property type="entry name" value="MORN"/>
</dbReference>
<dbReference type="PANTHER" id="PTHR43215">
    <property type="entry name" value="RADIAL SPOKE HEAD 1 HOMOLOG"/>
    <property type="match status" value="1"/>
</dbReference>
<evidence type="ECO:0000256" key="2">
    <source>
        <dbReference type="SAM" id="MobiDB-lite"/>
    </source>
</evidence>
<keyword evidence="5" id="KW-1185">Reference proteome</keyword>
<organism evidence="4 5">
    <name type="scientific">Paramecium tetraurelia</name>
    <dbReference type="NCBI Taxonomy" id="5888"/>
    <lineage>
        <taxon>Eukaryota</taxon>
        <taxon>Sar</taxon>
        <taxon>Alveolata</taxon>
        <taxon>Ciliophora</taxon>
        <taxon>Intramacronucleata</taxon>
        <taxon>Oligohymenophorea</taxon>
        <taxon>Peniculida</taxon>
        <taxon>Parameciidae</taxon>
        <taxon>Paramecium</taxon>
    </lineage>
</organism>
<evidence type="ECO:0000313" key="5">
    <source>
        <dbReference type="Proteomes" id="UP000000600"/>
    </source>
</evidence>
<feature type="compositionally biased region" description="Polar residues" evidence="2">
    <location>
        <begin position="461"/>
        <end position="472"/>
    </location>
</feature>
<dbReference type="Pfam" id="PF00069">
    <property type="entry name" value="Pkinase"/>
    <property type="match status" value="1"/>
</dbReference>
<dbReference type="GeneID" id="5045335"/>
<dbReference type="PANTHER" id="PTHR43215:SF14">
    <property type="entry name" value="RADIAL SPOKE HEAD 1 HOMOLOG"/>
    <property type="match status" value="1"/>
</dbReference>
<evidence type="ECO:0000313" key="4">
    <source>
        <dbReference type="EMBL" id="CAK92153.1"/>
    </source>
</evidence>
<feature type="region of interest" description="Disordered" evidence="2">
    <location>
        <begin position="446"/>
        <end position="472"/>
    </location>
</feature>
<dbReference type="STRING" id="5888.A0EA36"/>
<feature type="compositionally biased region" description="Acidic residues" evidence="2">
    <location>
        <begin position="576"/>
        <end position="587"/>
    </location>
</feature>
<dbReference type="KEGG" id="ptm:GSPATT00024885001"/>
<dbReference type="Pfam" id="PF02493">
    <property type="entry name" value="MORN"/>
    <property type="match status" value="5"/>
</dbReference>
<proteinExistence type="predicted"/>
<dbReference type="SMART" id="SM00698">
    <property type="entry name" value="MORN"/>
    <property type="match status" value="5"/>
</dbReference>
<feature type="domain" description="Protein kinase" evidence="3">
    <location>
        <begin position="58"/>
        <end position="340"/>
    </location>
</feature>
<name>A0EA36_PARTE</name>
<dbReference type="AlphaFoldDB" id="A0EA36"/>
<protein>
    <recommendedName>
        <fullName evidence="3">Protein kinase domain-containing protein</fullName>
    </recommendedName>
</protein>
<evidence type="ECO:0000256" key="1">
    <source>
        <dbReference type="ARBA" id="ARBA00022737"/>
    </source>
</evidence>
<dbReference type="SUPFAM" id="SSF56112">
    <property type="entry name" value="Protein kinase-like (PK-like)"/>
    <property type="match status" value="1"/>
</dbReference>
<dbReference type="GO" id="GO:0005524">
    <property type="term" value="F:ATP binding"/>
    <property type="evidence" value="ECO:0007669"/>
    <property type="project" value="InterPro"/>
</dbReference>
<dbReference type="Gene3D" id="2.20.110.10">
    <property type="entry name" value="Histone H3 K4-specific methyltransferase SET7/9 N-terminal domain"/>
    <property type="match status" value="2"/>
</dbReference>
<evidence type="ECO:0000259" key="3">
    <source>
        <dbReference type="PROSITE" id="PS50011"/>
    </source>
</evidence>
<dbReference type="GO" id="GO:0004672">
    <property type="term" value="F:protein kinase activity"/>
    <property type="evidence" value="ECO:0007669"/>
    <property type="project" value="InterPro"/>
</dbReference>
<dbReference type="Gene3D" id="1.10.510.10">
    <property type="entry name" value="Transferase(Phosphotransferase) domain 1"/>
    <property type="match status" value="1"/>
</dbReference>
<feature type="compositionally biased region" description="Polar residues" evidence="2">
    <location>
        <begin position="565"/>
        <end position="575"/>
    </location>
</feature>
<dbReference type="OMA" id="LQQHTIV"/>
<accession>A0EA36</accession>
<dbReference type="RefSeq" id="XP_001459550.1">
    <property type="nucleotide sequence ID" value="XM_001459513.1"/>
</dbReference>
<dbReference type="eggNOG" id="KOG0229">
    <property type="taxonomic scope" value="Eukaryota"/>
</dbReference>
<reference evidence="4 5" key="1">
    <citation type="journal article" date="2006" name="Nature">
        <title>Global trends of whole-genome duplications revealed by the ciliate Paramecium tetraurelia.</title>
        <authorList>
            <consortium name="Genoscope"/>
            <person name="Aury J.-M."/>
            <person name="Jaillon O."/>
            <person name="Duret L."/>
            <person name="Noel B."/>
            <person name="Jubin C."/>
            <person name="Porcel B.M."/>
            <person name="Segurens B."/>
            <person name="Daubin V."/>
            <person name="Anthouard V."/>
            <person name="Aiach N."/>
            <person name="Arnaiz O."/>
            <person name="Billaut A."/>
            <person name="Beisson J."/>
            <person name="Blanc I."/>
            <person name="Bouhouche K."/>
            <person name="Camara F."/>
            <person name="Duharcourt S."/>
            <person name="Guigo R."/>
            <person name="Gogendeau D."/>
            <person name="Katinka M."/>
            <person name="Keller A.-M."/>
            <person name="Kissmehl R."/>
            <person name="Klotz C."/>
            <person name="Koll F."/>
            <person name="Le Moue A."/>
            <person name="Lepere C."/>
            <person name="Malinsky S."/>
            <person name="Nowacki M."/>
            <person name="Nowak J.K."/>
            <person name="Plattner H."/>
            <person name="Poulain J."/>
            <person name="Ruiz F."/>
            <person name="Serrano V."/>
            <person name="Zagulski M."/>
            <person name="Dessen P."/>
            <person name="Betermier M."/>
            <person name="Weissenbach J."/>
            <person name="Scarpelli C."/>
            <person name="Schachter V."/>
            <person name="Sperling L."/>
            <person name="Meyer E."/>
            <person name="Cohen J."/>
            <person name="Wincker P."/>
        </authorList>
    </citation>
    <scope>NUCLEOTIDE SEQUENCE [LARGE SCALE GENOMIC DNA]</scope>
    <source>
        <strain evidence="4 5">Stock d4-2</strain>
    </source>
</reference>
<dbReference type="HOGENOM" id="CLU_424217_0_0_1"/>
<dbReference type="SUPFAM" id="SSF82185">
    <property type="entry name" value="Histone H3 K4-specific methyltransferase SET7/9 N-terminal domain"/>
    <property type="match status" value="2"/>
</dbReference>
<feature type="region of interest" description="Disordered" evidence="2">
    <location>
        <begin position="565"/>
        <end position="587"/>
    </location>
</feature>
<gene>
    <name evidence="4" type="ORF">GSPATT00024885001</name>
</gene>
<dbReference type="OrthoDB" id="284854at2759"/>
<dbReference type="PROSITE" id="PS50011">
    <property type="entry name" value="PROTEIN_KINASE_DOM"/>
    <property type="match status" value="1"/>
</dbReference>
<dbReference type="InParanoid" id="A0EA36"/>
<dbReference type="InterPro" id="IPR011009">
    <property type="entry name" value="Kinase-like_dom_sf"/>
</dbReference>
<keyword evidence="1" id="KW-0677">Repeat</keyword>
<dbReference type="InterPro" id="IPR000719">
    <property type="entry name" value="Prot_kinase_dom"/>
</dbReference>
<dbReference type="Gene3D" id="3.30.200.20">
    <property type="entry name" value="Phosphorylase Kinase, domain 1"/>
    <property type="match status" value="1"/>
</dbReference>
<sequence>MCNVISKLPYSFLIAKQINMIMRCKCMIIGNSIYCASRNIQYICYSIIDVYIIQAVNYILKSKMGATDSKPITKLYDHFRQINVYNNDFPECQILQHKRDPHQKLILRTLNITDEVHFKKAVQQYQVRHKINHQNVLNLSNYFYQFEQQLCGQFYKVYLLFEYPTGNLELVPALNETQLVQYLKQAVAGLACMQKNEIQHNSLQLKYLYLMDETIKVTDPMYFQHSTNFMQVLQNPNCLECIYLSPILVKSIQLNNWQPKHNEYKSDVFTLGMMFLHLALNQPSSDCYSYDQGLLIEDVLNSKLQKLKLRYGHQFCDWIQTMLIIKEDQRPDFLQLEHYINNNQQVSNKQQYIPNVIQRQIIPIIDPTYQSNNIQTLQQHTIVANTTIQPCLTQVNSVQQIQSRRFQQVQNISPLEYVHQYTIKTDTSQRSLTPLSKILVPQQQLKVRDNRDSSVPRLRGSRQSSKDPNQTYTYAVPTVPTDLSILSNKSGQVKQIYFPPKPLSNKLSNTRTVTQQQQSRLNYTTQQVQEYQFSSQTSSNIQKQAAPIQSLQPDQCDTLQFKQPSETISKQSQFDENIDPQPEEDVEQTTQRQEYFKFSKILSDSTNLPQQITATQTKEFSLPYDIPQFKADSVNRPEFVVEHYSNGSRYEGMKSNGMRHGQGKFYYQDGGLYDGGWKENKMHGDGTLYYATGQPAYQGQWSEDQFQGHGTLYNEHPQPLQESFDYRDFDNVEDFWIKYSGNFDQDNKEGQGTLYLTNGERFVGTFQKDFINGPGIFYCMNGKIMDGRWINNKLVY</sequence>